<dbReference type="AlphaFoldDB" id="A0AAV4I052"/>
<keyword evidence="2" id="KW-1185">Reference proteome</keyword>
<dbReference type="EMBL" id="BMAT01013006">
    <property type="protein sequence ID" value="GFS03649.1"/>
    <property type="molecule type" value="Genomic_DNA"/>
</dbReference>
<proteinExistence type="predicted"/>
<evidence type="ECO:0000313" key="2">
    <source>
        <dbReference type="Proteomes" id="UP000762676"/>
    </source>
</evidence>
<organism evidence="1 2">
    <name type="scientific">Elysia marginata</name>
    <dbReference type="NCBI Taxonomy" id="1093978"/>
    <lineage>
        <taxon>Eukaryota</taxon>
        <taxon>Metazoa</taxon>
        <taxon>Spiralia</taxon>
        <taxon>Lophotrochozoa</taxon>
        <taxon>Mollusca</taxon>
        <taxon>Gastropoda</taxon>
        <taxon>Heterobranchia</taxon>
        <taxon>Euthyneura</taxon>
        <taxon>Panpulmonata</taxon>
        <taxon>Sacoglossa</taxon>
        <taxon>Placobranchoidea</taxon>
        <taxon>Plakobranchidae</taxon>
        <taxon>Elysia</taxon>
    </lineage>
</organism>
<reference evidence="1 2" key="1">
    <citation type="journal article" date="2021" name="Elife">
        <title>Chloroplast acquisition without the gene transfer in kleptoplastic sea slugs, Plakobranchus ocellatus.</title>
        <authorList>
            <person name="Maeda T."/>
            <person name="Takahashi S."/>
            <person name="Yoshida T."/>
            <person name="Shimamura S."/>
            <person name="Takaki Y."/>
            <person name="Nagai Y."/>
            <person name="Toyoda A."/>
            <person name="Suzuki Y."/>
            <person name="Arimoto A."/>
            <person name="Ishii H."/>
            <person name="Satoh N."/>
            <person name="Nishiyama T."/>
            <person name="Hasebe M."/>
            <person name="Maruyama T."/>
            <person name="Minagawa J."/>
            <person name="Obokata J."/>
            <person name="Shigenobu S."/>
        </authorList>
    </citation>
    <scope>NUCLEOTIDE SEQUENCE [LARGE SCALE GENOMIC DNA]</scope>
</reference>
<name>A0AAV4I052_9GAST</name>
<protein>
    <submittedName>
        <fullName evidence="1">Uncharacterized protein</fullName>
    </submittedName>
</protein>
<sequence>MITIKPASISFHLNLKEETRKINIRLKDKIFPNDTNPKYLGMTLDRQFTKRKHLEGCTNKLPKKLHLKNTYKHNTKSFPYCLENIYRGTLFQLCSCILYFSVETTNEITDGIQLNRI</sequence>
<accession>A0AAV4I052</accession>
<gene>
    <name evidence="1" type="ORF">ElyMa_006476000</name>
</gene>
<dbReference type="Proteomes" id="UP000762676">
    <property type="component" value="Unassembled WGS sequence"/>
</dbReference>
<comment type="caution">
    <text evidence="1">The sequence shown here is derived from an EMBL/GenBank/DDBJ whole genome shotgun (WGS) entry which is preliminary data.</text>
</comment>
<evidence type="ECO:0000313" key="1">
    <source>
        <dbReference type="EMBL" id="GFS03649.1"/>
    </source>
</evidence>